<dbReference type="InterPro" id="IPR059177">
    <property type="entry name" value="GH29D-like_dom"/>
</dbReference>
<keyword evidence="9" id="KW-1185">Reference proteome</keyword>
<feature type="active site" description="Charge relay system" evidence="5">
    <location>
        <position position="238"/>
    </location>
</feature>
<evidence type="ECO:0000256" key="6">
    <source>
        <dbReference type="SAM" id="SignalP"/>
    </source>
</evidence>
<dbReference type="PROSITE" id="PS00137">
    <property type="entry name" value="SUBTILASE_HIS"/>
    <property type="match status" value="1"/>
</dbReference>
<accession>A0A1M7Y232</accession>
<dbReference type="InterPro" id="IPR000209">
    <property type="entry name" value="Peptidase_S8/S53_dom"/>
</dbReference>
<feature type="signal peptide" evidence="6">
    <location>
        <begin position="1"/>
        <end position="29"/>
    </location>
</feature>
<evidence type="ECO:0000256" key="2">
    <source>
        <dbReference type="ARBA" id="ARBA00022670"/>
    </source>
</evidence>
<protein>
    <submittedName>
        <fullName evidence="8">Carbohydrate binding domain-containing protein</fullName>
    </submittedName>
</protein>
<dbReference type="GO" id="GO:0005975">
    <property type="term" value="P:carbohydrate metabolic process"/>
    <property type="evidence" value="ECO:0007669"/>
    <property type="project" value="InterPro"/>
</dbReference>
<dbReference type="InterPro" id="IPR023828">
    <property type="entry name" value="Peptidase_S8_Ser-AS"/>
</dbReference>
<keyword evidence="2 5" id="KW-0645">Protease</keyword>
<dbReference type="InterPro" id="IPR015500">
    <property type="entry name" value="Peptidase_S8_subtilisin-rel"/>
</dbReference>
<dbReference type="PANTHER" id="PTHR43806">
    <property type="entry name" value="PEPTIDASE S8"/>
    <property type="match status" value="1"/>
</dbReference>
<dbReference type="SMART" id="SM00495">
    <property type="entry name" value="ChtBD3"/>
    <property type="match status" value="1"/>
</dbReference>
<dbReference type="RefSeq" id="WP_084558464.1">
    <property type="nucleotide sequence ID" value="NZ_FRFD01000003.1"/>
</dbReference>
<evidence type="ECO:0000313" key="9">
    <source>
        <dbReference type="Proteomes" id="UP000184612"/>
    </source>
</evidence>
<sequence>MKRRIFTTFMVLVLVLVTSLSGSTKPVSATSFQTVGSQYETVPGELIVCVEKADTMQLQTAEKTSSSLVDLLTSDVFTVKDDLFESTGINQQYYTAEEKNLKNEAVENMGYTYLVEYPEEKLSFQAASEKVSAALKEAGYQAKSIEPNYILEAIGLSDTSEYSLENVQAQAVNPSQQWQYDMIKATSAWNITTGSSNVRMAVLDTGIDNTHPSLANFVNTGLGKNYAGGADTMDRQGHGTHVAGTIASYGSVSGVMQNATLIPVKVLGDDGKGTMYGIEQGILYAASISADVINMSLGGGGYSDSFAAACNTATSGGVIIVAATGNDSTPYISYPARYDNVIAVGAVDSGRRRASFSNYGPGLDVMAPGVSVYSTSPGGRYVTMSGTSMACPHVAGVVGLLRSYDKSLTYAQVDSLLKSTAQPAGSTTEYGAGIVDVYAALQQLSGTSPITQVTAPVFSLPAGTYKGEQKVSISCTTAGATIRYTINGQEPTETSPVYTEALTISATTTVKAKAFKTGMTASQTVTAVYTIESTNPDNPSATPWQAGKAYRIGDVVSYNGKTYVCRQSHTSLVGWEPSNVPALWLLKENFTAVSQVVIK</sequence>
<evidence type="ECO:0000256" key="3">
    <source>
        <dbReference type="ARBA" id="ARBA00022801"/>
    </source>
</evidence>
<evidence type="ECO:0000256" key="1">
    <source>
        <dbReference type="ARBA" id="ARBA00011073"/>
    </source>
</evidence>
<dbReference type="EMBL" id="FRFD01000003">
    <property type="protein sequence ID" value="SHO45955.1"/>
    <property type="molecule type" value="Genomic_DNA"/>
</dbReference>
<dbReference type="GO" id="GO:0030246">
    <property type="term" value="F:carbohydrate binding"/>
    <property type="evidence" value="ECO:0007669"/>
    <property type="project" value="InterPro"/>
</dbReference>
<dbReference type="STRING" id="1121345.SAMN02745217_01116"/>
<dbReference type="PROSITE" id="PS00138">
    <property type="entry name" value="SUBTILASE_SER"/>
    <property type="match status" value="1"/>
</dbReference>
<dbReference type="PROSITE" id="PS51892">
    <property type="entry name" value="SUBTILASE"/>
    <property type="match status" value="1"/>
</dbReference>
<dbReference type="GO" id="GO:0004252">
    <property type="term" value="F:serine-type endopeptidase activity"/>
    <property type="evidence" value="ECO:0007669"/>
    <property type="project" value="UniProtKB-UniRule"/>
</dbReference>
<dbReference type="Pfam" id="PF02839">
    <property type="entry name" value="CBM_5_12"/>
    <property type="match status" value="1"/>
</dbReference>
<comment type="similarity">
    <text evidence="1 5">Belongs to the peptidase S8 family.</text>
</comment>
<organism evidence="8 9">
    <name type="scientific">Anaerocolumna xylanovorans DSM 12503</name>
    <dbReference type="NCBI Taxonomy" id="1121345"/>
    <lineage>
        <taxon>Bacteria</taxon>
        <taxon>Bacillati</taxon>
        <taxon>Bacillota</taxon>
        <taxon>Clostridia</taxon>
        <taxon>Lachnospirales</taxon>
        <taxon>Lachnospiraceae</taxon>
        <taxon>Anaerocolumna</taxon>
    </lineage>
</organism>
<dbReference type="GO" id="GO:0004553">
    <property type="term" value="F:hydrolase activity, hydrolyzing O-glycosyl compounds"/>
    <property type="evidence" value="ECO:0007669"/>
    <property type="project" value="InterPro"/>
</dbReference>
<dbReference type="PANTHER" id="PTHR43806:SF11">
    <property type="entry name" value="CEREVISIN-RELATED"/>
    <property type="match status" value="1"/>
</dbReference>
<dbReference type="InterPro" id="IPR036852">
    <property type="entry name" value="Peptidase_S8/S53_dom_sf"/>
</dbReference>
<evidence type="ECO:0000259" key="7">
    <source>
        <dbReference type="SMART" id="SM00495"/>
    </source>
</evidence>
<dbReference type="Pfam" id="PF00082">
    <property type="entry name" value="Peptidase_S8"/>
    <property type="match status" value="1"/>
</dbReference>
<gene>
    <name evidence="8" type="ORF">SAMN02745217_01116</name>
</gene>
<evidence type="ECO:0000256" key="4">
    <source>
        <dbReference type="ARBA" id="ARBA00022825"/>
    </source>
</evidence>
<keyword evidence="6" id="KW-0732">Signal</keyword>
<keyword evidence="4 5" id="KW-0720">Serine protease</keyword>
<dbReference type="SUPFAM" id="SSF51055">
    <property type="entry name" value="Carbohydrate binding domain"/>
    <property type="match status" value="1"/>
</dbReference>
<feature type="active site" description="Charge relay system" evidence="5">
    <location>
        <position position="204"/>
    </location>
</feature>
<dbReference type="InterPro" id="IPR022398">
    <property type="entry name" value="Peptidase_S8_His-AS"/>
</dbReference>
<evidence type="ECO:0000313" key="8">
    <source>
        <dbReference type="EMBL" id="SHO45955.1"/>
    </source>
</evidence>
<dbReference type="InterPro" id="IPR036573">
    <property type="entry name" value="CBM_sf_5/12"/>
</dbReference>
<dbReference type="Gene3D" id="3.40.50.200">
    <property type="entry name" value="Peptidase S8/S53 domain"/>
    <property type="match status" value="1"/>
</dbReference>
<dbReference type="InterPro" id="IPR003610">
    <property type="entry name" value="CBM5/12"/>
</dbReference>
<dbReference type="Pfam" id="PF13290">
    <property type="entry name" value="CHB_HEX_C_1"/>
    <property type="match status" value="1"/>
</dbReference>
<reference evidence="8 9" key="1">
    <citation type="submission" date="2016-12" db="EMBL/GenBank/DDBJ databases">
        <authorList>
            <person name="Song W.-J."/>
            <person name="Kurnit D.M."/>
        </authorList>
    </citation>
    <scope>NUCLEOTIDE SEQUENCE [LARGE SCALE GENOMIC DNA]</scope>
    <source>
        <strain evidence="8 9">DSM 12503</strain>
    </source>
</reference>
<feature type="chain" id="PRO_5013314666" evidence="6">
    <location>
        <begin position="30"/>
        <end position="599"/>
    </location>
</feature>
<feature type="active site" description="Charge relay system" evidence="5">
    <location>
        <position position="388"/>
    </location>
</feature>
<dbReference type="SUPFAM" id="SSF52743">
    <property type="entry name" value="Subtilisin-like"/>
    <property type="match status" value="1"/>
</dbReference>
<dbReference type="InterPro" id="IPR050131">
    <property type="entry name" value="Peptidase_S8_subtilisin-like"/>
</dbReference>
<feature type="domain" description="Chitin-binding type-3" evidence="7">
    <location>
        <begin position="541"/>
        <end position="587"/>
    </location>
</feature>
<proteinExistence type="inferred from homology"/>
<evidence type="ECO:0000256" key="5">
    <source>
        <dbReference type="PROSITE-ProRule" id="PRU01240"/>
    </source>
</evidence>
<dbReference type="AlphaFoldDB" id="A0A1M7Y232"/>
<dbReference type="GO" id="GO:0005576">
    <property type="term" value="C:extracellular region"/>
    <property type="evidence" value="ECO:0007669"/>
    <property type="project" value="InterPro"/>
</dbReference>
<dbReference type="Proteomes" id="UP000184612">
    <property type="component" value="Unassembled WGS sequence"/>
</dbReference>
<dbReference type="GO" id="GO:0006508">
    <property type="term" value="P:proteolysis"/>
    <property type="evidence" value="ECO:0007669"/>
    <property type="project" value="UniProtKB-KW"/>
</dbReference>
<dbReference type="PRINTS" id="PR00723">
    <property type="entry name" value="SUBTILISIN"/>
</dbReference>
<dbReference type="Gene3D" id="2.10.10.20">
    <property type="entry name" value="Carbohydrate-binding module superfamily 5/12"/>
    <property type="match status" value="1"/>
</dbReference>
<keyword evidence="3 5" id="KW-0378">Hydrolase</keyword>
<dbReference type="CDD" id="cd12214">
    <property type="entry name" value="ChiA1_BD"/>
    <property type="match status" value="1"/>
</dbReference>
<name>A0A1M7Y232_9FIRM</name>